<feature type="domain" description="Ig-like" evidence="9">
    <location>
        <begin position="248"/>
        <end position="347"/>
    </location>
</feature>
<dbReference type="SMART" id="SM00409">
    <property type="entry name" value="IG"/>
    <property type="match status" value="4"/>
</dbReference>
<dbReference type="GO" id="GO:0005886">
    <property type="term" value="C:plasma membrane"/>
    <property type="evidence" value="ECO:0007669"/>
    <property type="project" value="TreeGrafter"/>
</dbReference>
<keyword evidence="7" id="KW-0812">Transmembrane</keyword>
<dbReference type="GO" id="GO:0098609">
    <property type="term" value="P:cell-cell adhesion"/>
    <property type="evidence" value="ECO:0007669"/>
    <property type="project" value="TreeGrafter"/>
</dbReference>
<dbReference type="InterPro" id="IPR013783">
    <property type="entry name" value="Ig-like_fold"/>
</dbReference>
<dbReference type="Pfam" id="PF13927">
    <property type="entry name" value="Ig_3"/>
    <property type="match status" value="1"/>
</dbReference>
<keyword evidence="11" id="KW-1185">Reference proteome</keyword>
<dbReference type="InterPro" id="IPR036179">
    <property type="entry name" value="Ig-like_dom_sf"/>
</dbReference>
<dbReference type="PANTHER" id="PTHR11640">
    <property type="entry name" value="NEPHRIN"/>
    <property type="match status" value="1"/>
</dbReference>
<dbReference type="GO" id="GO:0005911">
    <property type="term" value="C:cell-cell junction"/>
    <property type="evidence" value="ECO:0007669"/>
    <property type="project" value="TreeGrafter"/>
</dbReference>
<dbReference type="SMART" id="SM00408">
    <property type="entry name" value="IGc2"/>
    <property type="match status" value="4"/>
</dbReference>
<keyword evidence="5" id="KW-0393">Immunoglobulin domain</keyword>
<feature type="domain" description="Ig-like" evidence="9">
    <location>
        <begin position="130"/>
        <end position="225"/>
    </location>
</feature>
<dbReference type="Pfam" id="PF13895">
    <property type="entry name" value="Ig_2"/>
    <property type="match status" value="1"/>
</dbReference>
<comment type="subcellular location">
    <subcellularLocation>
        <location evidence="1">Membrane</location>
        <topology evidence="1">Single-pass type I membrane protein</topology>
    </subcellularLocation>
</comment>
<dbReference type="GO" id="GO:0050839">
    <property type="term" value="F:cell adhesion molecule binding"/>
    <property type="evidence" value="ECO:0007669"/>
    <property type="project" value="TreeGrafter"/>
</dbReference>
<proteinExistence type="predicted"/>
<dbReference type="PROSITE" id="PS50835">
    <property type="entry name" value="IG_LIKE"/>
    <property type="match status" value="4"/>
</dbReference>
<dbReference type="Pfam" id="PF00047">
    <property type="entry name" value="ig"/>
    <property type="match status" value="1"/>
</dbReference>
<dbReference type="InterPro" id="IPR003599">
    <property type="entry name" value="Ig_sub"/>
</dbReference>
<feature type="compositionally biased region" description="Low complexity" evidence="6">
    <location>
        <begin position="459"/>
        <end position="516"/>
    </location>
</feature>
<keyword evidence="8" id="KW-0732">Signal</keyword>
<organism evidence="10 11">
    <name type="scientific">Branchiostoma lanceolatum</name>
    <name type="common">Common lancelet</name>
    <name type="synonym">Amphioxus lanceolatum</name>
    <dbReference type="NCBI Taxonomy" id="7740"/>
    <lineage>
        <taxon>Eukaryota</taxon>
        <taxon>Metazoa</taxon>
        <taxon>Chordata</taxon>
        <taxon>Cephalochordata</taxon>
        <taxon>Leptocardii</taxon>
        <taxon>Amphioxiformes</taxon>
        <taxon>Branchiostomatidae</taxon>
        <taxon>Branchiostoma</taxon>
    </lineage>
</organism>
<dbReference type="AlphaFoldDB" id="A0A8K0EI63"/>
<dbReference type="EMBL" id="OV696704">
    <property type="protein sequence ID" value="CAH1251896.1"/>
    <property type="molecule type" value="Genomic_DNA"/>
</dbReference>
<dbReference type="InterPro" id="IPR013151">
    <property type="entry name" value="Immunoglobulin_dom"/>
</dbReference>
<evidence type="ECO:0000313" key="10">
    <source>
        <dbReference type="EMBL" id="CAH1251896.1"/>
    </source>
</evidence>
<keyword evidence="7" id="KW-1133">Transmembrane helix</keyword>
<dbReference type="Gene3D" id="2.60.40.10">
    <property type="entry name" value="Immunoglobulins"/>
    <property type="match status" value="4"/>
</dbReference>
<dbReference type="Proteomes" id="UP000838412">
    <property type="component" value="Chromosome 19"/>
</dbReference>
<feature type="region of interest" description="Disordered" evidence="6">
    <location>
        <begin position="459"/>
        <end position="522"/>
    </location>
</feature>
<dbReference type="OrthoDB" id="6159398at2759"/>
<evidence type="ECO:0000256" key="7">
    <source>
        <dbReference type="SAM" id="Phobius"/>
    </source>
</evidence>
<feature type="signal peptide" evidence="8">
    <location>
        <begin position="1"/>
        <end position="29"/>
    </location>
</feature>
<evidence type="ECO:0000313" key="11">
    <source>
        <dbReference type="Proteomes" id="UP000838412"/>
    </source>
</evidence>
<evidence type="ECO:0000256" key="4">
    <source>
        <dbReference type="ARBA" id="ARBA00023180"/>
    </source>
</evidence>
<feature type="domain" description="Ig-like" evidence="9">
    <location>
        <begin position="39"/>
        <end position="118"/>
    </location>
</feature>
<dbReference type="InterPro" id="IPR003598">
    <property type="entry name" value="Ig_sub2"/>
</dbReference>
<evidence type="ECO:0000256" key="1">
    <source>
        <dbReference type="ARBA" id="ARBA00004479"/>
    </source>
</evidence>
<gene>
    <name evidence="10" type="primary">HMCN2</name>
    <name evidence="10" type="ORF">BLAG_LOCUS12133</name>
</gene>
<evidence type="ECO:0000256" key="3">
    <source>
        <dbReference type="ARBA" id="ARBA00023157"/>
    </source>
</evidence>
<dbReference type="Pfam" id="PF07679">
    <property type="entry name" value="I-set"/>
    <property type="match status" value="1"/>
</dbReference>
<dbReference type="InterPro" id="IPR013098">
    <property type="entry name" value="Ig_I-set"/>
</dbReference>
<keyword evidence="4" id="KW-0325">Glycoprotein</keyword>
<protein>
    <submittedName>
        <fullName evidence="10">HMCN2 protein</fullName>
    </submittedName>
</protein>
<feature type="domain" description="Ig-like" evidence="9">
    <location>
        <begin position="357"/>
        <end position="451"/>
    </location>
</feature>
<name>A0A8K0EI63_BRALA</name>
<evidence type="ECO:0000259" key="9">
    <source>
        <dbReference type="PROSITE" id="PS50835"/>
    </source>
</evidence>
<dbReference type="PANTHER" id="PTHR11640:SF164">
    <property type="entry name" value="MAM DOMAIN-CONTAINING GLYCOSYLPHOSPHATIDYLINOSITOL ANCHOR PROTEIN 1"/>
    <property type="match status" value="1"/>
</dbReference>
<keyword evidence="2 7" id="KW-0472">Membrane</keyword>
<feature type="transmembrane region" description="Helical" evidence="7">
    <location>
        <begin position="546"/>
        <end position="567"/>
    </location>
</feature>
<feature type="chain" id="PRO_5035474794" evidence="8">
    <location>
        <begin position="30"/>
        <end position="629"/>
    </location>
</feature>
<reference evidence="10" key="1">
    <citation type="submission" date="2022-01" db="EMBL/GenBank/DDBJ databases">
        <authorList>
            <person name="Braso-Vives M."/>
        </authorList>
    </citation>
    <scope>NUCLEOTIDE SEQUENCE</scope>
</reference>
<accession>A0A8K0EI63</accession>
<dbReference type="InterPro" id="IPR051275">
    <property type="entry name" value="Cell_adhesion_signaling"/>
</dbReference>
<keyword evidence="3" id="KW-1015">Disulfide bond</keyword>
<evidence type="ECO:0000256" key="8">
    <source>
        <dbReference type="SAM" id="SignalP"/>
    </source>
</evidence>
<dbReference type="InterPro" id="IPR007110">
    <property type="entry name" value="Ig-like_dom"/>
</dbReference>
<dbReference type="SUPFAM" id="SSF48726">
    <property type="entry name" value="Immunoglobulin"/>
    <property type="match status" value="4"/>
</dbReference>
<evidence type="ECO:0000256" key="6">
    <source>
        <dbReference type="SAM" id="MobiDB-lite"/>
    </source>
</evidence>
<sequence>MFHRCGLMAKKTWFEHLCVFVFCLHLAAAAEAEVSVLVGDTAVMTCPIGDVNTYRITWTKGNSLLAEIPQVGSPLIPPAVAGRVSVNGSDIIIEGIGLPDEGSYTCAVLDTSFTTQISTVDLLVRVQPQPPVITIEGSPAAGQLQLGTNVTLVCNSWWGRPAAQLEWYRDGQGVNGTYAAVENSDGFGNATLTLLLTVTEADDGAVFECVSSGLAPVVTQTATITLDVATVETTDTAKTTVASHVDSPEMTTDLPAGGVAALTGTPARLSCDVGDVPVLRISWYNDRGLVAEQTTGSNALIPPTLRDRVQVNGSDVILDPVLVSDEGQYSCTVLDRDTFQSLTDTVDLFVRVQPQAPVITIEGSPAAGQLQLGTNVTLVCDSWWGRPAAQLEWYRDGEEVNGVYASSVDADGYGNATLRTTFTVTEADDGVTYECVTSGPRPVVTERAEITIGVLFPTTTPEATTTEATTTKPTTTEPTTTEPTTTTRRQTTAQKTDSPATAQGGTGTIQTTAKGGQTDEPHTTALASGGVIEAQSGTPILTEPQIILVVVGSAMILVILVAAVVAVKKGCFRNKREASLMSDSASRSVGSSYRANILYTTAGNGYDGPASGMELKNKELIKPPPEKII</sequence>
<evidence type="ECO:0000256" key="2">
    <source>
        <dbReference type="ARBA" id="ARBA00023136"/>
    </source>
</evidence>
<evidence type="ECO:0000256" key="5">
    <source>
        <dbReference type="ARBA" id="ARBA00023319"/>
    </source>
</evidence>